<dbReference type="Pfam" id="PF04402">
    <property type="entry name" value="SIMPL"/>
    <property type="match status" value="1"/>
</dbReference>
<evidence type="ECO:0008006" key="3">
    <source>
        <dbReference type="Google" id="ProtNLM"/>
    </source>
</evidence>
<dbReference type="OrthoDB" id="12132at2157"/>
<keyword evidence="2" id="KW-1185">Reference proteome</keyword>
<accession>A0A1G9C4M9</accession>
<protein>
    <recommendedName>
        <fullName evidence="3">SIMPL domain-containing protein</fullName>
    </recommendedName>
</protein>
<dbReference type="PANTHER" id="PTHR34387">
    <property type="entry name" value="SLR1258 PROTEIN"/>
    <property type="match status" value="1"/>
</dbReference>
<dbReference type="Proteomes" id="UP000326500">
    <property type="component" value="Unassembled WGS sequence"/>
</dbReference>
<dbReference type="InterPro" id="IPR052022">
    <property type="entry name" value="26kDa_periplasmic_antigen"/>
</dbReference>
<dbReference type="Gene3D" id="3.30.110.170">
    <property type="entry name" value="Protein of unknown function (DUF541), domain 1"/>
    <property type="match status" value="1"/>
</dbReference>
<name>A0A1G9C4M9_9EURY</name>
<dbReference type="PANTHER" id="PTHR34387:SF2">
    <property type="entry name" value="SLR1258 PROTEIN"/>
    <property type="match status" value="1"/>
</dbReference>
<dbReference type="Gene3D" id="3.30.70.2970">
    <property type="entry name" value="Protein of unknown function (DUF541), domain 2"/>
    <property type="match status" value="1"/>
</dbReference>
<dbReference type="InterPro" id="IPR007497">
    <property type="entry name" value="SIMPL/DUF541"/>
</dbReference>
<dbReference type="STRING" id="2200.GCA_001571405_01893"/>
<dbReference type="AlphaFoldDB" id="A0A1G9C4M9"/>
<sequence length="253" mass="26962">MRGKIVLLGIALMVLCAAVIGSVTAQTPEPAESKEKLIHVSGTGKVTTTPDQAIILFSVETEHADVKTAQQQNAEKMDAVIKALKKAGIPEKDIRTASYNIIPVTGENNRPLSSETGASDLKIQFYRVINTLEVTLNDVDRAGEIVDLAVENGANRVDRFAFTLSDEKQQQFRSQALTAAVAQARSDADAVAAALGKRIIDVKEVNVGSSYIPLAYDSRFMSMEKAAGVAAPTPLEAGEIDVTATVSISYVIS</sequence>
<dbReference type="EMBL" id="FNFT01000012">
    <property type="protein sequence ID" value="SDK46640.1"/>
    <property type="molecule type" value="Genomic_DNA"/>
</dbReference>
<dbReference type="RefSeq" id="WP_066958307.1">
    <property type="nucleotide sequence ID" value="NZ_BCNX01000009.1"/>
</dbReference>
<dbReference type="GO" id="GO:0006974">
    <property type="term" value="P:DNA damage response"/>
    <property type="evidence" value="ECO:0007669"/>
    <property type="project" value="TreeGrafter"/>
</dbReference>
<evidence type="ECO:0000313" key="2">
    <source>
        <dbReference type="Proteomes" id="UP000326500"/>
    </source>
</evidence>
<organism evidence="1 2">
    <name type="scientific">Methanoculleus thermophilus</name>
    <dbReference type="NCBI Taxonomy" id="2200"/>
    <lineage>
        <taxon>Archaea</taxon>
        <taxon>Methanobacteriati</taxon>
        <taxon>Methanobacteriota</taxon>
        <taxon>Stenosarchaea group</taxon>
        <taxon>Methanomicrobia</taxon>
        <taxon>Methanomicrobiales</taxon>
        <taxon>Methanomicrobiaceae</taxon>
        <taxon>Methanoculleus</taxon>
    </lineage>
</organism>
<proteinExistence type="predicted"/>
<reference evidence="1 2" key="1">
    <citation type="submission" date="2016-10" db="EMBL/GenBank/DDBJ databases">
        <authorList>
            <person name="Varghese N."/>
            <person name="Submissions S."/>
        </authorList>
    </citation>
    <scope>NUCLEOTIDE SEQUENCE [LARGE SCALE GENOMIC DNA]</scope>
    <source>
        <strain evidence="1 2">DSM 2373</strain>
    </source>
</reference>
<evidence type="ECO:0000313" key="1">
    <source>
        <dbReference type="EMBL" id="SDK46640.1"/>
    </source>
</evidence>
<gene>
    <name evidence="1" type="ORF">SAMN04488571_11261</name>
</gene>